<evidence type="ECO:0000313" key="8">
    <source>
        <dbReference type="EMBL" id="JAT38514.1"/>
    </source>
</evidence>
<evidence type="ECO:0008006" key="9">
    <source>
        <dbReference type="Google" id="ProtNLM"/>
    </source>
</evidence>
<feature type="transmembrane region" description="Helical" evidence="6">
    <location>
        <begin position="140"/>
        <end position="159"/>
    </location>
</feature>
<keyword evidence="4 6" id="KW-1133">Transmembrane helix</keyword>
<evidence type="ECO:0000313" key="7">
    <source>
        <dbReference type="EMBL" id="JAT28575.1"/>
    </source>
</evidence>
<organism evidence="8">
    <name type="scientific">Graphocephala atropunctata</name>
    <dbReference type="NCBI Taxonomy" id="36148"/>
    <lineage>
        <taxon>Eukaryota</taxon>
        <taxon>Metazoa</taxon>
        <taxon>Ecdysozoa</taxon>
        <taxon>Arthropoda</taxon>
        <taxon>Hexapoda</taxon>
        <taxon>Insecta</taxon>
        <taxon>Pterygota</taxon>
        <taxon>Neoptera</taxon>
        <taxon>Paraneoptera</taxon>
        <taxon>Hemiptera</taxon>
        <taxon>Auchenorrhyncha</taxon>
        <taxon>Membracoidea</taxon>
        <taxon>Cicadellidae</taxon>
        <taxon>Cicadellinae</taxon>
        <taxon>Cicadellini</taxon>
        <taxon>Graphocephala</taxon>
    </lineage>
</organism>
<keyword evidence="5 6" id="KW-0472">Membrane</keyword>
<dbReference type="EMBL" id="GEBQ01001463">
    <property type="protein sequence ID" value="JAT38514.1"/>
    <property type="molecule type" value="Transcribed_RNA"/>
</dbReference>
<reference evidence="8" key="1">
    <citation type="submission" date="2015-11" db="EMBL/GenBank/DDBJ databases">
        <title>De novo transcriptome assembly of four potential Pierce s Disease insect vectors from Arizona vineyards.</title>
        <authorList>
            <person name="Tassone E.E."/>
        </authorList>
    </citation>
    <scope>NUCLEOTIDE SEQUENCE</scope>
</reference>
<comment type="subcellular location">
    <subcellularLocation>
        <location evidence="1">Membrane</location>
        <topology evidence="1">Multi-pass membrane protein</topology>
    </subcellularLocation>
</comment>
<dbReference type="EMBL" id="GEBQ01011402">
    <property type="protein sequence ID" value="JAT28575.1"/>
    <property type="molecule type" value="Transcribed_RNA"/>
</dbReference>
<evidence type="ECO:0000256" key="2">
    <source>
        <dbReference type="ARBA" id="ARBA00007524"/>
    </source>
</evidence>
<feature type="transmembrane region" description="Helical" evidence="6">
    <location>
        <begin position="115"/>
        <end position="133"/>
    </location>
</feature>
<dbReference type="Pfam" id="PF03073">
    <property type="entry name" value="TspO_MBR"/>
    <property type="match status" value="1"/>
</dbReference>
<gene>
    <name evidence="7" type="ORF">g.5217</name>
    <name evidence="8" type="ORF">g.5218</name>
</gene>
<proteinExistence type="inferred from homology"/>
<dbReference type="InterPro" id="IPR004307">
    <property type="entry name" value="TspO_MBR"/>
</dbReference>
<dbReference type="InterPro" id="IPR038330">
    <property type="entry name" value="TspO/MBR-related_sf"/>
</dbReference>
<dbReference type="PANTHER" id="PTHR10057">
    <property type="entry name" value="PERIPHERAL-TYPE BENZODIAZEPINE RECEPTOR"/>
    <property type="match status" value="1"/>
</dbReference>
<keyword evidence="3 6" id="KW-0812">Transmembrane</keyword>
<feature type="transmembrane region" description="Helical" evidence="6">
    <location>
        <begin position="165"/>
        <end position="185"/>
    </location>
</feature>
<comment type="similarity">
    <text evidence="2">Belongs to the TspO/BZRP family.</text>
</comment>
<dbReference type="CDD" id="cd15904">
    <property type="entry name" value="TSPO_MBR"/>
    <property type="match status" value="1"/>
</dbReference>
<dbReference type="AlphaFoldDB" id="A0A1B6MRF1"/>
<accession>A0A1B6MRF1</accession>
<name>A0A1B6MRF1_9HEMI</name>
<protein>
    <recommendedName>
        <fullName evidence="9">TspO/MBR-related protein</fullName>
    </recommendedName>
</protein>
<evidence type="ECO:0000256" key="3">
    <source>
        <dbReference type="ARBA" id="ARBA00022692"/>
    </source>
</evidence>
<evidence type="ECO:0000256" key="1">
    <source>
        <dbReference type="ARBA" id="ARBA00004141"/>
    </source>
</evidence>
<dbReference type="GO" id="GO:0033013">
    <property type="term" value="P:tetrapyrrole metabolic process"/>
    <property type="evidence" value="ECO:0007669"/>
    <property type="project" value="UniProtKB-ARBA"/>
</dbReference>
<evidence type="ECO:0000256" key="4">
    <source>
        <dbReference type="ARBA" id="ARBA00022989"/>
    </source>
</evidence>
<dbReference type="FunFam" id="1.20.1260.100:FF:000001">
    <property type="entry name" value="translocator protein 2"/>
    <property type="match status" value="1"/>
</dbReference>
<dbReference type="PANTHER" id="PTHR10057:SF0">
    <property type="entry name" value="TRANSLOCATOR PROTEIN"/>
    <property type="match status" value="1"/>
</dbReference>
<dbReference type="Gene3D" id="1.20.1260.100">
    <property type="entry name" value="TspO/MBR protein"/>
    <property type="match status" value="1"/>
</dbReference>
<evidence type="ECO:0000256" key="6">
    <source>
        <dbReference type="SAM" id="Phobius"/>
    </source>
</evidence>
<dbReference type="GO" id="GO:0005741">
    <property type="term" value="C:mitochondrial outer membrane"/>
    <property type="evidence" value="ECO:0007669"/>
    <property type="project" value="TreeGrafter"/>
</dbReference>
<sequence length="194" mass="21948">MYDTPILDMYFPDCLPKMEYKEVHHAEEAAKEIIERSTLLSRVPWPVVGAIALPLLGANYILHPVDSHVCVWAQSSKTSKWTRQTFFSTVRPPLYAKMGYASYLVWKDGGGFSGARLPLAMYGLQLALNFFWTSKNNLKMAFINNLLVDVAAVGTTIMFHDVTPLAGYMMVPCLVWLSLATAFNYRRWRDSAEA</sequence>
<evidence type="ECO:0000256" key="5">
    <source>
        <dbReference type="ARBA" id="ARBA00023136"/>
    </source>
</evidence>
<feature type="transmembrane region" description="Helical" evidence="6">
    <location>
        <begin position="43"/>
        <end position="62"/>
    </location>
</feature>